<dbReference type="SUPFAM" id="SSF47413">
    <property type="entry name" value="lambda repressor-like DNA-binding domains"/>
    <property type="match status" value="1"/>
</dbReference>
<name>A0A5M9HZQ5_9FIRM</name>
<evidence type="ECO:0000313" key="4">
    <source>
        <dbReference type="Proteomes" id="UP000322025"/>
    </source>
</evidence>
<evidence type="ECO:0000313" key="3">
    <source>
        <dbReference type="EMBL" id="KAA8500542.1"/>
    </source>
</evidence>
<accession>A0A5M9HZQ5</accession>
<dbReference type="CDD" id="cd00093">
    <property type="entry name" value="HTH_XRE"/>
    <property type="match status" value="1"/>
</dbReference>
<gene>
    <name evidence="3" type="ORF">FNY66_12910</name>
</gene>
<dbReference type="GO" id="GO:0003677">
    <property type="term" value="F:DNA binding"/>
    <property type="evidence" value="ECO:0007669"/>
    <property type="project" value="UniProtKB-KW"/>
</dbReference>
<dbReference type="PANTHER" id="PTHR46558">
    <property type="entry name" value="TRACRIPTIONAL REGULATORY PROTEIN-RELATED-RELATED"/>
    <property type="match status" value="1"/>
</dbReference>
<organism evidence="3 4">
    <name type="scientific">Mediterraneibacter catenae</name>
    <dbReference type="NCBI Taxonomy" id="2594882"/>
    <lineage>
        <taxon>Bacteria</taxon>
        <taxon>Bacillati</taxon>
        <taxon>Bacillota</taxon>
        <taxon>Clostridia</taxon>
        <taxon>Lachnospirales</taxon>
        <taxon>Lachnospiraceae</taxon>
        <taxon>Mediterraneibacter</taxon>
    </lineage>
</organism>
<dbReference type="EMBL" id="VMSO01000022">
    <property type="protein sequence ID" value="KAA8500542.1"/>
    <property type="molecule type" value="Genomic_DNA"/>
</dbReference>
<keyword evidence="1" id="KW-0238">DNA-binding</keyword>
<dbReference type="AlphaFoldDB" id="A0A5M9HZQ5"/>
<protein>
    <submittedName>
        <fullName evidence="3">Helix-turn-helix transcriptional regulator</fullName>
    </submittedName>
</protein>
<proteinExistence type="predicted"/>
<dbReference type="SMART" id="SM00530">
    <property type="entry name" value="HTH_XRE"/>
    <property type="match status" value="1"/>
</dbReference>
<evidence type="ECO:0000256" key="1">
    <source>
        <dbReference type="ARBA" id="ARBA00023125"/>
    </source>
</evidence>
<evidence type="ECO:0000259" key="2">
    <source>
        <dbReference type="PROSITE" id="PS50943"/>
    </source>
</evidence>
<sequence length="205" mass="23760">MDEREVNSIMKHDTKQIGLRIRTARKQKGMNQTQLAAALGKSLRTIQKYESGEIEVSLAMINELAGVLDTTSTYLTGYDTQEKPLTNMADVMQFLFQLDQIRELGFRIDVKRPPEHDRWECSITFNGKDLSSSENADMCLFLEEFRENREEYAAYGHSASSYQDWKDKTLAYYAAVPLSETETEELTEEERISRRNAFLKEQFRS</sequence>
<dbReference type="Proteomes" id="UP000322025">
    <property type="component" value="Unassembled WGS sequence"/>
</dbReference>
<reference evidence="3" key="1">
    <citation type="submission" date="2019-07" db="EMBL/GenBank/DDBJ databases">
        <authorList>
            <person name="Wongkuna S."/>
            <person name="Scaria J."/>
        </authorList>
    </citation>
    <scope>NUCLEOTIDE SEQUENCE [LARGE SCALE GENOMIC DNA]</scope>
    <source>
        <strain evidence="3">SW178</strain>
    </source>
</reference>
<feature type="domain" description="HTH cro/C1-type" evidence="2">
    <location>
        <begin position="21"/>
        <end position="75"/>
    </location>
</feature>
<dbReference type="PROSITE" id="PS50943">
    <property type="entry name" value="HTH_CROC1"/>
    <property type="match status" value="1"/>
</dbReference>
<comment type="caution">
    <text evidence="3">The sequence shown here is derived from an EMBL/GenBank/DDBJ whole genome shotgun (WGS) entry which is preliminary data.</text>
</comment>
<keyword evidence="4" id="KW-1185">Reference proteome</keyword>
<dbReference type="InterPro" id="IPR001387">
    <property type="entry name" value="Cro/C1-type_HTH"/>
</dbReference>
<dbReference type="PANTHER" id="PTHR46558:SF11">
    <property type="entry name" value="HTH-TYPE TRANSCRIPTIONAL REGULATOR XRE"/>
    <property type="match status" value="1"/>
</dbReference>
<dbReference type="Gene3D" id="1.10.260.40">
    <property type="entry name" value="lambda repressor-like DNA-binding domains"/>
    <property type="match status" value="1"/>
</dbReference>
<dbReference type="InterPro" id="IPR010982">
    <property type="entry name" value="Lambda_DNA-bd_dom_sf"/>
</dbReference>
<dbReference type="OrthoDB" id="2087471at2"/>
<dbReference type="Pfam" id="PF01381">
    <property type="entry name" value="HTH_3"/>
    <property type="match status" value="1"/>
</dbReference>